<sequence>MSSSNPAFPLEIEEMIFSLCVQNDLRNSKNLILVAKRVYEWLKPQLYKVVILHDDKSHFGRPKCNAELLKTNGRYVRHILLWDVVSDDPRLHNSAACLSWCPNVVDVALWRAGTTCDENLIDRLLSLPLTHLSIDITWLDEEIMDHAISKPMWFTSITHLDLIGKVITLQVEEIEDYFPSLTHIALAKSMGLPAKAILDCWGDQLEVLIWYFYDTSKVYDDPRVVVISELRQYLHDWNEAATDGPSSVWKRAEMEVNQRRQGVGM</sequence>
<dbReference type="EMBL" id="ML208600">
    <property type="protein sequence ID" value="TFK62177.1"/>
    <property type="molecule type" value="Genomic_DNA"/>
</dbReference>
<dbReference type="Proteomes" id="UP000308600">
    <property type="component" value="Unassembled WGS sequence"/>
</dbReference>
<protein>
    <submittedName>
        <fullName evidence="1">Uncharacterized protein</fullName>
    </submittedName>
</protein>
<name>A0ACD3A8Y7_9AGAR</name>
<gene>
    <name evidence="1" type="ORF">BDN72DRAFT_848943</name>
</gene>
<evidence type="ECO:0000313" key="2">
    <source>
        <dbReference type="Proteomes" id="UP000308600"/>
    </source>
</evidence>
<keyword evidence="2" id="KW-1185">Reference proteome</keyword>
<accession>A0ACD3A8Y7</accession>
<organism evidence="1 2">
    <name type="scientific">Pluteus cervinus</name>
    <dbReference type="NCBI Taxonomy" id="181527"/>
    <lineage>
        <taxon>Eukaryota</taxon>
        <taxon>Fungi</taxon>
        <taxon>Dikarya</taxon>
        <taxon>Basidiomycota</taxon>
        <taxon>Agaricomycotina</taxon>
        <taxon>Agaricomycetes</taxon>
        <taxon>Agaricomycetidae</taxon>
        <taxon>Agaricales</taxon>
        <taxon>Pluteineae</taxon>
        <taxon>Pluteaceae</taxon>
        <taxon>Pluteus</taxon>
    </lineage>
</organism>
<reference evidence="1 2" key="1">
    <citation type="journal article" date="2019" name="Nat. Ecol. Evol.">
        <title>Megaphylogeny resolves global patterns of mushroom evolution.</title>
        <authorList>
            <person name="Varga T."/>
            <person name="Krizsan K."/>
            <person name="Foldi C."/>
            <person name="Dima B."/>
            <person name="Sanchez-Garcia M."/>
            <person name="Sanchez-Ramirez S."/>
            <person name="Szollosi G.J."/>
            <person name="Szarkandi J.G."/>
            <person name="Papp V."/>
            <person name="Albert L."/>
            <person name="Andreopoulos W."/>
            <person name="Angelini C."/>
            <person name="Antonin V."/>
            <person name="Barry K.W."/>
            <person name="Bougher N.L."/>
            <person name="Buchanan P."/>
            <person name="Buyck B."/>
            <person name="Bense V."/>
            <person name="Catcheside P."/>
            <person name="Chovatia M."/>
            <person name="Cooper J."/>
            <person name="Damon W."/>
            <person name="Desjardin D."/>
            <person name="Finy P."/>
            <person name="Geml J."/>
            <person name="Haridas S."/>
            <person name="Hughes K."/>
            <person name="Justo A."/>
            <person name="Karasinski D."/>
            <person name="Kautmanova I."/>
            <person name="Kiss B."/>
            <person name="Kocsube S."/>
            <person name="Kotiranta H."/>
            <person name="LaButti K.M."/>
            <person name="Lechner B.E."/>
            <person name="Liimatainen K."/>
            <person name="Lipzen A."/>
            <person name="Lukacs Z."/>
            <person name="Mihaltcheva S."/>
            <person name="Morgado L.N."/>
            <person name="Niskanen T."/>
            <person name="Noordeloos M.E."/>
            <person name="Ohm R.A."/>
            <person name="Ortiz-Santana B."/>
            <person name="Ovrebo C."/>
            <person name="Racz N."/>
            <person name="Riley R."/>
            <person name="Savchenko A."/>
            <person name="Shiryaev A."/>
            <person name="Soop K."/>
            <person name="Spirin V."/>
            <person name="Szebenyi C."/>
            <person name="Tomsovsky M."/>
            <person name="Tulloss R.E."/>
            <person name="Uehling J."/>
            <person name="Grigoriev I.V."/>
            <person name="Vagvolgyi C."/>
            <person name="Papp T."/>
            <person name="Martin F.M."/>
            <person name="Miettinen O."/>
            <person name="Hibbett D.S."/>
            <person name="Nagy L.G."/>
        </authorList>
    </citation>
    <scope>NUCLEOTIDE SEQUENCE [LARGE SCALE GENOMIC DNA]</scope>
    <source>
        <strain evidence="1 2">NL-1719</strain>
    </source>
</reference>
<proteinExistence type="predicted"/>
<evidence type="ECO:0000313" key="1">
    <source>
        <dbReference type="EMBL" id="TFK62177.1"/>
    </source>
</evidence>